<comment type="similarity">
    <text evidence="2 7">Belongs to the glucose-6-phosphate dehydrogenase family.</text>
</comment>
<dbReference type="GO" id="GO:0006006">
    <property type="term" value="P:glucose metabolic process"/>
    <property type="evidence" value="ECO:0007669"/>
    <property type="project" value="UniProtKB-KW"/>
</dbReference>
<feature type="binding site" evidence="7">
    <location>
        <position position="185"/>
    </location>
    <ligand>
        <name>substrate</name>
    </ligand>
</feature>
<dbReference type="PANTHER" id="PTHR23429:SF0">
    <property type="entry name" value="GLUCOSE-6-PHOSPHATE 1-DEHYDROGENASE"/>
    <property type="match status" value="1"/>
</dbReference>
<dbReference type="STRING" id="29529.SAMN04488122_2247"/>
<dbReference type="Pfam" id="PF02781">
    <property type="entry name" value="G6PD_C"/>
    <property type="match status" value="1"/>
</dbReference>
<keyword evidence="11" id="KW-1185">Reference proteome</keyword>
<evidence type="ECO:0000256" key="5">
    <source>
        <dbReference type="ARBA" id="ARBA00023002"/>
    </source>
</evidence>
<reference evidence="11" key="1">
    <citation type="submission" date="2016-10" db="EMBL/GenBank/DDBJ databases">
        <authorList>
            <person name="Varghese N."/>
            <person name="Submissions S."/>
        </authorList>
    </citation>
    <scope>NUCLEOTIDE SEQUENCE [LARGE SCALE GENOMIC DNA]</scope>
    <source>
        <strain evidence="11">DSM 3695</strain>
    </source>
</reference>
<feature type="domain" description="Glucose-6-phosphate dehydrogenase C-terminal" evidence="9">
    <location>
        <begin position="196"/>
        <end position="490"/>
    </location>
</feature>
<dbReference type="AlphaFoldDB" id="A0A1I0R4Q9"/>
<keyword evidence="6 7" id="KW-0119">Carbohydrate metabolism</keyword>
<dbReference type="PRINTS" id="PR00079">
    <property type="entry name" value="G6PDHDRGNASE"/>
</dbReference>
<feature type="binding site" evidence="7">
    <location>
        <position position="189"/>
    </location>
    <ligand>
        <name>substrate</name>
    </ligand>
</feature>
<organism evidence="10 11">
    <name type="scientific">Chitinophaga arvensicola</name>
    <dbReference type="NCBI Taxonomy" id="29529"/>
    <lineage>
        <taxon>Bacteria</taxon>
        <taxon>Pseudomonadati</taxon>
        <taxon>Bacteroidota</taxon>
        <taxon>Chitinophagia</taxon>
        <taxon>Chitinophagales</taxon>
        <taxon>Chitinophagaceae</taxon>
        <taxon>Chitinophaga</taxon>
    </lineage>
</organism>
<evidence type="ECO:0000256" key="7">
    <source>
        <dbReference type="HAMAP-Rule" id="MF_00966"/>
    </source>
</evidence>
<keyword evidence="4 7" id="KW-0521">NADP</keyword>
<dbReference type="InterPro" id="IPR036291">
    <property type="entry name" value="NAD(P)-bd_dom_sf"/>
</dbReference>
<dbReference type="Pfam" id="PF00479">
    <property type="entry name" value="G6PD_N"/>
    <property type="match status" value="1"/>
</dbReference>
<dbReference type="GO" id="GO:0005829">
    <property type="term" value="C:cytosol"/>
    <property type="evidence" value="ECO:0007669"/>
    <property type="project" value="TreeGrafter"/>
</dbReference>
<evidence type="ECO:0000313" key="11">
    <source>
        <dbReference type="Proteomes" id="UP000199310"/>
    </source>
</evidence>
<feature type="binding site" evidence="7">
    <location>
        <position position="347"/>
    </location>
    <ligand>
        <name>substrate</name>
    </ligand>
</feature>
<dbReference type="RefSeq" id="WP_089894578.1">
    <property type="nucleotide sequence ID" value="NZ_FOJG01000001.1"/>
</dbReference>
<dbReference type="Proteomes" id="UP000199310">
    <property type="component" value="Unassembled WGS sequence"/>
</dbReference>
<protein>
    <recommendedName>
        <fullName evidence="7">Glucose-6-phosphate 1-dehydrogenase</fullName>
        <shortName evidence="7">G6PD</shortName>
        <ecNumber evidence="7">1.1.1.49</ecNumber>
    </recommendedName>
</protein>
<dbReference type="InterPro" id="IPR022675">
    <property type="entry name" value="G6P_DH_C"/>
</dbReference>
<evidence type="ECO:0000256" key="2">
    <source>
        <dbReference type="ARBA" id="ARBA00009975"/>
    </source>
</evidence>
<feature type="domain" description="Glucose-6-phosphate dehydrogenase NAD-binding" evidence="8">
    <location>
        <begin position="13"/>
        <end position="194"/>
    </location>
</feature>
<evidence type="ECO:0000256" key="6">
    <source>
        <dbReference type="ARBA" id="ARBA00023277"/>
    </source>
</evidence>
<dbReference type="PANTHER" id="PTHR23429">
    <property type="entry name" value="GLUCOSE-6-PHOSPHATE 1-DEHYDROGENASE G6PD"/>
    <property type="match status" value="1"/>
</dbReference>
<sequence length="501" mass="57296">MKTGKTLPTAITIFGAKGDLTKRKLIPALYNLYTDKHLPPVFTITCVDFLPEDEAAFKLDLLDGINTFSRNGKADEKEWEGFAKHISYLQGDFLKADTYNALKAKLDGFEKINKKNATHIFYFAVAPRFIEIIADALYKHKLCLREELDRIVVEKPFGTDLDTAKKLNRFLTKRFAEQQIYRIDHYLGKEAVQNIMAFRFANYVFEPLWNKDFVDHVQISVAEEVGVGKRGGYYDGAGALRDMVQNHLLQLLCIVAMDCPKFYKSELIRDSKTKVLKDIRPYTPAQVFKNVIRGQYTAGNVHGTPRLSYRKEEHVQPASNTETFVAARLFIDNDRWKGVPFFLRTGKSMPVQSSVIVVQFKDAPNKIFKDDITPNRLIISIQPELEISLLFESKVPGLKMKLKPVEMDFTYQESYTETIPEAYEALLLDVLDGNTTLFMRADQVEAAWKVVMPIVDAWKKYPAKQLHLYKAGTWGPSAATDILKPYAKDWFRLSARGESIK</sequence>
<keyword evidence="5 7" id="KW-0560">Oxidoreductase</keyword>
<keyword evidence="3 7" id="KW-0313">Glucose metabolism</keyword>
<evidence type="ECO:0000259" key="8">
    <source>
        <dbReference type="Pfam" id="PF00479"/>
    </source>
</evidence>
<dbReference type="SUPFAM" id="SSF51735">
    <property type="entry name" value="NAD(P)-binding Rossmann-fold domains"/>
    <property type="match status" value="1"/>
</dbReference>
<comment type="function">
    <text evidence="7">Catalyzes the oxidation of glucose 6-phosphate to 6-phosphogluconolactone.</text>
</comment>
<dbReference type="GO" id="GO:0050661">
    <property type="term" value="F:NADP binding"/>
    <property type="evidence" value="ECO:0007669"/>
    <property type="project" value="UniProtKB-UniRule"/>
</dbReference>
<dbReference type="InterPro" id="IPR019796">
    <property type="entry name" value="G6P_DH_AS"/>
</dbReference>
<evidence type="ECO:0000259" key="9">
    <source>
        <dbReference type="Pfam" id="PF02781"/>
    </source>
</evidence>
<comment type="catalytic activity">
    <reaction evidence="7">
        <text>D-glucose 6-phosphate + NADP(+) = 6-phospho-D-glucono-1,5-lactone + NADPH + H(+)</text>
        <dbReference type="Rhea" id="RHEA:15841"/>
        <dbReference type="ChEBI" id="CHEBI:15378"/>
        <dbReference type="ChEBI" id="CHEBI:57783"/>
        <dbReference type="ChEBI" id="CHEBI:57955"/>
        <dbReference type="ChEBI" id="CHEBI:58349"/>
        <dbReference type="ChEBI" id="CHEBI:61548"/>
        <dbReference type="EC" id="1.1.1.49"/>
    </reaction>
</comment>
<dbReference type="EC" id="1.1.1.49" evidence="7"/>
<accession>A0A1I0R4Q9</accession>
<dbReference type="PIRSF" id="PIRSF000110">
    <property type="entry name" value="G6PD"/>
    <property type="match status" value="1"/>
</dbReference>
<dbReference type="OrthoDB" id="9802739at2"/>
<name>A0A1I0R4Q9_9BACT</name>
<dbReference type="InterPro" id="IPR001282">
    <property type="entry name" value="G6P_DH"/>
</dbReference>
<feature type="binding site" evidence="7">
    <location>
        <position position="223"/>
    </location>
    <ligand>
        <name>substrate</name>
    </ligand>
</feature>
<evidence type="ECO:0000256" key="4">
    <source>
        <dbReference type="ARBA" id="ARBA00022857"/>
    </source>
</evidence>
<dbReference type="SUPFAM" id="SSF55347">
    <property type="entry name" value="Glyceraldehyde-3-phosphate dehydrogenase-like, C-terminal domain"/>
    <property type="match status" value="1"/>
</dbReference>
<dbReference type="EMBL" id="FOJG01000001">
    <property type="protein sequence ID" value="SEW35449.1"/>
    <property type="molecule type" value="Genomic_DNA"/>
</dbReference>
<comment type="caution">
    <text evidence="7">Lacks conserved residue(s) required for the propagation of feature annotation.</text>
</comment>
<dbReference type="Gene3D" id="3.30.360.10">
    <property type="entry name" value="Dihydrodipicolinate Reductase, domain 2"/>
    <property type="match status" value="1"/>
</dbReference>
<proteinExistence type="inferred from homology"/>
<dbReference type="InterPro" id="IPR022674">
    <property type="entry name" value="G6P_DH_NAD-bd"/>
</dbReference>
<feature type="binding site" evidence="7">
    <location>
        <position position="155"/>
    </location>
    <ligand>
        <name>NADP(+)</name>
        <dbReference type="ChEBI" id="CHEBI:58349"/>
    </ligand>
</feature>
<evidence type="ECO:0000313" key="10">
    <source>
        <dbReference type="EMBL" id="SEW35449.1"/>
    </source>
</evidence>
<dbReference type="GO" id="GO:0009051">
    <property type="term" value="P:pentose-phosphate shunt, oxidative branch"/>
    <property type="evidence" value="ECO:0007669"/>
    <property type="project" value="TreeGrafter"/>
</dbReference>
<dbReference type="Gene3D" id="3.40.50.720">
    <property type="entry name" value="NAD(P)-binding Rossmann-like Domain"/>
    <property type="match status" value="1"/>
</dbReference>
<dbReference type="PROSITE" id="PS00069">
    <property type="entry name" value="G6P_DEHYDROGENASE"/>
    <property type="match status" value="1"/>
</dbReference>
<dbReference type="NCBIfam" id="TIGR00871">
    <property type="entry name" value="zwf"/>
    <property type="match status" value="1"/>
</dbReference>
<evidence type="ECO:0000256" key="1">
    <source>
        <dbReference type="ARBA" id="ARBA00004937"/>
    </source>
</evidence>
<evidence type="ECO:0000256" key="3">
    <source>
        <dbReference type="ARBA" id="ARBA00022526"/>
    </source>
</evidence>
<comment type="pathway">
    <text evidence="1 7">Carbohydrate degradation; pentose phosphate pathway; D-ribulose 5-phosphate from D-glucose 6-phosphate (oxidative stage): step 1/3.</text>
</comment>
<dbReference type="UniPathway" id="UPA00115">
    <property type="reaction ID" value="UER00408"/>
</dbReference>
<feature type="binding site" evidence="7">
    <location>
        <position position="242"/>
    </location>
    <ligand>
        <name>substrate</name>
    </ligand>
</feature>
<dbReference type="GO" id="GO:0004345">
    <property type="term" value="F:glucose-6-phosphate dehydrogenase activity"/>
    <property type="evidence" value="ECO:0007669"/>
    <property type="project" value="UniProtKB-UniRule"/>
</dbReference>
<feature type="binding site" evidence="7">
    <location>
        <begin position="92"/>
        <end position="93"/>
    </location>
    <ligand>
        <name>NADP(+)</name>
        <dbReference type="ChEBI" id="CHEBI:58349"/>
    </ligand>
</feature>
<dbReference type="HAMAP" id="MF_00966">
    <property type="entry name" value="G6PD"/>
    <property type="match status" value="1"/>
</dbReference>
<feature type="active site" description="Proton acceptor" evidence="7">
    <location>
        <position position="247"/>
    </location>
</feature>
<gene>
    <name evidence="7" type="primary">zwf</name>
    <name evidence="10" type="ORF">SAMN04488122_2247</name>
</gene>